<evidence type="ECO:0000259" key="6">
    <source>
        <dbReference type="PROSITE" id="PS50110"/>
    </source>
</evidence>
<dbReference type="PROSITE" id="PS01124">
    <property type="entry name" value="HTH_ARAC_FAMILY_2"/>
    <property type="match status" value="1"/>
</dbReference>
<dbReference type="PANTHER" id="PTHR43280">
    <property type="entry name" value="ARAC-FAMILY TRANSCRIPTIONAL REGULATOR"/>
    <property type="match status" value="1"/>
</dbReference>
<comment type="caution">
    <text evidence="7">The sequence shown here is derived from an EMBL/GenBank/DDBJ whole genome shotgun (WGS) entry which is preliminary data.</text>
</comment>
<dbReference type="InterPro" id="IPR018060">
    <property type="entry name" value="HTH_AraC"/>
</dbReference>
<name>A0ABW4YHC7_9BACL</name>
<dbReference type="Gene3D" id="3.40.50.2300">
    <property type="match status" value="1"/>
</dbReference>
<dbReference type="Pfam" id="PF12833">
    <property type="entry name" value="HTH_18"/>
    <property type="match status" value="1"/>
</dbReference>
<keyword evidence="2" id="KW-0238">DNA-binding</keyword>
<dbReference type="Pfam" id="PF00072">
    <property type="entry name" value="Response_reg"/>
    <property type="match status" value="1"/>
</dbReference>
<dbReference type="EMBL" id="JBHUHO010000013">
    <property type="protein sequence ID" value="MFD2115116.1"/>
    <property type="molecule type" value="Genomic_DNA"/>
</dbReference>
<dbReference type="InterPro" id="IPR020449">
    <property type="entry name" value="Tscrpt_reg_AraC-type_HTH"/>
</dbReference>
<evidence type="ECO:0000313" key="7">
    <source>
        <dbReference type="EMBL" id="MFD2115116.1"/>
    </source>
</evidence>
<accession>A0ABW4YHC7</accession>
<proteinExistence type="predicted"/>
<gene>
    <name evidence="7" type="ORF">ACFSJH_05125</name>
</gene>
<dbReference type="PROSITE" id="PS50110">
    <property type="entry name" value="RESPONSE_REGULATORY"/>
    <property type="match status" value="1"/>
</dbReference>
<keyword evidence="8" id="KW-1185">Reference proteome</keyword>
<organism evidence="7 8">
    <name type="scientific">Paenibacillus yanchengensis</name>
    <dbReference type="NCBI Taxonomy" id="2035833"/>
    <lineage>
        <taxon>Bacteria</taxon>
        <taxon>Bacillati</taxon>
        <taxon>Bacillota</taxon>
        <taxon>Bacilli</taxon>
        <taxon>Bacillales</taxon>
        <taxon>Paenibacillaceae</taxon>
        <taxon>Paenibacillus</taxon>
    </lineage>
</organism>
<dbReference type="SMART" id="SM00448">
    <property type="entry name" value="REC"/>
    <property type="match status" value="1"/>
</dbReference>
<dbReference type="PANTHER" id="PTHR43280:SF2">
    <property type="entry name" value="HTH-TYPE TRANSCRIPTIONAL REGULATOR EXSA"/>
    <property type="match status" value="1"/>
</dbReference>
<evidence type="ECO:0000259" key="5">
    <source>
        <dbReference type="PROSITE" id="PS01124"/>
    </source>
</evidence>
<dbReference type="Proteomes" id="UP001597362">
    <property type="component" value="Unassembled WGS sequence"/>
</dbReference>
<evidence type="ECO:0000256" key="4">
    <source>
        <dbReference type="PROSITE-ProRule" id="PRU00169"/>
    </source>
</evidence>
<dbReference type="SMART" id="SM00342">
    <property type="entry name" value="HTH_ARAC"/>
    <property type="match status" value="1"/>
</dbReference>
<evidence type="ECO:0000256" key="2">
    <source>
        <dbReference type="ARBA" id="ARBA00023125"/>
    </source>
</evidence>
<dbReference type="SUPFAM" id="SSF52172">
    <property type="entry name" value="CheY-like"/>
    <property type="match status" value="1"/>
</dbReference>
<dbReference type="RefSeq" id="WP_377770141.1">
    <property type="nucleotide sequence ID" value="NZ_JBHUHO010000013.1"/>
</dbReference>
<dbReference type="InterPro" id="IPR009057">
    <property type="entry name" value="Homeodomain-like_sf"/>
</dbReference>
<evidence type="ECO:0000256" key="3">
    <source>
        <dbReference type="ARBA" id="ARBA00023163"/>
    </source>
</evidence>
<feature type="modified residue" description="4-aspartylphosphate" evidence="4">
    <location>
        <position position="55"/>
    </location>
</feature>
<dbReference type="Gene3D" id="1.10.10.60">
    <property type="entry name" value="Homeodomain-like"/>
    <property type="match status" value="2"/>
</dbReference>
<dbReference type="InterPro" id="IPR001789">
    <property type="entry name" value="Sig_transdc_resp-reg_receiver"/>
</dbReference>
<keyword evidence="4" id="KW-0597">Phosphoprotein</keyword>
<dbReference type="CDD" id="cd17536">
    <property type="entry name" value="REC_YesN-like"/>
    <property type="match status" value="1"/>
</dbReference>
<protein>
    <submittedName>
        <fullName evidence="7">Response regulator</fullName>
    </submittedName>
</protein>
<dbReference type="PRINTS" id="PR00032">
    <property type="entry name" value="HTHARAC"/>
</dbReference>
<keyword evidence="1" id="KW-0805">Transcription regulation</keyword>
<reference evidence="8" key="1">
    <citation type="journal article" date="2019" name="Int. J. Syst. Evol. Microbiol.">
        <title>The Global Catalogue of Microorganisms (GCM) 10K type strain sequencing project: providing services to taxonomists for standard genome sequencing and annotation.</title>
        <authorList>
            <consortium name="The Broad Institute Genomics Platform"/>
            <consortium name="The Broad Institute Genome Sequencing Center for Infectious Disease"/>
            <person name="Wu L."/>
            <person name="Ma J."/>
        </authorList>
    </citation>
    <scope>NUCLEOTIDE SEQUENCE [LARGE SCALE GENOMIC DNA]</scope>
    <source>
        <strain evidence="8">GH52</strain>
    </source>
</reference>
<keyword evidence="3" id="KW-0804">Transcription</keyword>
<feature type="domain" description="Response regulatory" evidence="6">
    <location>
        <begin position="3"/>
        <end position="120"/>
    </location>
</feature>
<feature type="domain" description="HTH araC/xylS-type" evidence="5">
    <location>
        <begin position="424"/>
        <end position="522"/>
    </location>
</feature>
<dbReference type="InterPro" id="IPR011006">
    <property type="entry name" value="CheY-like_superfamily"/>
</dbReference>
<evidence type="ECO:0000256" key="1">
    <source>
        <dbReference type="ARBA" id="ARBA00023015"/>
    </source>
</evidence>
<sequence>MYKVMLIDDDVPMLKVLQQMINWEAMQLQIVAATYSSVKAVHLFAETTPDIVITDIGLPQKNGIELAELFSQQKPDIRLIFLTCHEDFNYAQQAVRLNADDYLIKDGLTEEQLKLSLQKSVQLLKTTELRMDHHVSNYNSELYRSALLQRIIDGVNVKSILDYATQIGVKWTYPHFLVGFIHLHPTAYLERYQQKDLELIMYGIYNIAEEIAIQHEAITVFMEQDSIVVIYNYRSNLVVNHEQHMKQFLEEVREQCFIYFKMNVHTISIVDQLALDQLSLVYKKVMNQSALFYAEPNPTIAHVVSLVQSNYVNAPNGMISHYKSRLEQAVLAKDTAAIQTVIGEMINIVTDHHIYPKEVVQLIADLLRSIELTFLGETEEDLYYFLTHAKNIEDIKELLGYQLLQVMKQKQKTRQQMVKEPKLQVIQQYIDQNIGENMTSIDIARFLYLNPSYFSRYFKRLTGLNFTDYVHQYKMKLAADMLVVSSQTLEAISLHFGYSDRTYFSKVFKKYMGMTPSEYKVKNNWK</sequence>
<evidence type="ECO:0000313" key="8">
    <source>
        <dbReference type="Proteomes" id="UP001597362"/>
    </source>
</evidence>
<dbReference type="SUPFAM" id="SSF46689">
    <property type="entry name" value="Homeodomain-like"/>
    <property type="match status" value="2"/>
</dbReference>
<dbReference type="PROSITE" id="PS00041">
    <property type="entry name" value="HTH_ARAC_FAMILY_1"/>
    <property type="match status" value="1"/>
</dbReference>
<dbReference type="InterPro" id="IPR018062">
    <property type="entry name" value="HTH_AraC-typ_CS"/>
</dbReference>